<accession>A0A915IY38</accession>
<dbReference type="WBParaSite" id="nRc.2.0.1.t18662-RA">
    <property type="protein sequence ID" value="nRc.2.0.1.t18662-RA"/>
    <property type="gene ID" value="nRc.2.0.1.g18662"/>
</dbReference>
<dbReference type="Proteomes" id="UP000887565">
    <property type="component" value="Unplaced"/>
</dbReference>
<proteinExistence type="predicted"/>
<organism evidence="1 2">
    <name type="scientific">Romanomermis culicivorax</name>
    <name type="common">Nematode worm</name>
    <dbReference type="NCBI Taxonomy" id="13658"/>
    <lineage>
        <taxon>Eukaryota</taxon>
        <taxon>Metazoa</taxon>
        <taxon>Ecdysozoa</taxon>
        <taxon>Nematoda</taxon>
        <taxon>Enoplea</taxon>
        <taxon>Dorylaimia</taxon>
        <taxon>Mermithida</taxon>
        <taxon>Mermithoidea</taxon>
        <taxon>Mermithidae</taxon>
        <taxon>Romanomermis</taxon>
    </lineage>
</organism>
<protein>
    <submittedName>
        <fullName evidence="2">Uncharacterized protein</fullName>
    </submittedName>
</protein>
<sequence>KLFHEIVNLYPFELLLAKIVKGSNLKNRFEDRTGKFELNVVERTSDMIRKSDGSRRIFSVLKGDFHTYNDERPKHAASYKNYELDYGYLK</sequence>
<evidence type="ECO:0000313" key="1">
    <source>
        <dbReference type="Proteomes" id="UP000887565"/>
    </source>
</evidence>
<evidence type="ECO:0000313" key="2">
    <source>
        <dbReference type="WBParaSite" id="nRc.2.0.1.t18662-RA"/>
    </source>
</evidence>
<reference evidence="2" key="1">
    <citation type="submission" date="2022-11" db="UniProtKB">
        <authorList>
            <consortium name="WormBaseParasite"/>
        </authorList>
    </citation>
    <scope>IDENTIFICATION</scope>
</reference>
<keyword evidence="1" id="KW-1185">Reference proteome</keyword>
<name>A0A915IY38_ROMCU</name>
<dbReference type="AlphaFoldDB" id="A0A915IY38"/>